<accession>A0A6L3VN04</accession>
<name>A0A6L3VN04_9ACTN</name>
<evidence type="ECO:0000313" key="1">
    <source>
        <dbReference type="EMBL" id="KAB2369652.1"/>
    </source>
</evidence>
<dbReference type="EMBL" id="WBMR01000161">
    <property type="protein sequence ID" value="KAB2369652.1"/>
    <property type="molecule type" value="Genomic_DNA"/>
</dbReference>
<organism evidence="1 2">
    <name type="scientific">Actinomadura montaniterrae</name>
    <dbReference type="NCBI Taxonomy" id="1803903"/>
    <lineage>
        <taxon>Bacteria</taxon>
        <taxon>Bacillati</taxon>
        <taxon>Actinomycetota</taxon>
        <taxon>Actinomycetes</taxon>
        <taxon>Streptosporangiales</taxon>
        <taxon>Thermomonosporaceae</taxon>
        <taxon>Actinomadura</taxon>
    </lineage>
</organism>
<sequence length="66" mass="6840">MDIVGGIVLADGTECKGVAGVDDHSRNRVMAAVGGLPHRPGGLPSMLNLINGHALLRPPAQADHRH</sequence>
<dbReference type="Proteomes" id="UP000483004">
    <property type="component" value="Unassembled WGS sequence"/>
</dbReference>
<dbReference type="AlphaFoldDB" id="A0A6L3VN04"/>
<comment type="caution">
    <text evidence="1">The sequence shown here is derived from an EMBL/GenBank/DDBJ whole genome shotgun (WGS) entry which is preliminary data.</text>
</comment>
<dbReference type="RefSeq" id="WP_151544792.1">
    <property type="nucleotide sequence ID" value="NZ_WBMR01000161.1"/>
</dbReference>
<evidence type="ECO:0000313" key="2">
    <source>
        <dbReference type="Proteomes" id="UP000483004"/>
    </source>
</evidence>
<dbReference type="OrthoDB" id="568335at2"/>
<reference evidence="1 2" key="1">
    <citation type="submission" date="2019-09" db="EMBL/GenBank/DDBJ databases">
        <title>Actinomadura physcomitrii sp. nov., a novel actinomycete isolated from moss [Physcomitrium sphaericum (Ludw) Fuernr].</title>
        <authorList>
            <person name="Liu C."/>
            <person name="Zhuang X."/>
        </authorList>
    </citation>
    <scope>NUCLEOTIDE SEQUENCE [LARGE SCALE GENOMIC DNA]</scope>
    <source>
        <strain evidence="1 2">CYP1-1B</strain>
    </source>
</reference>
<gene>
    <name evidence="1" type="ORF">F9B16_36540</name>
</gene>
<proteinExistence type="predicted"/>
<keyword evidence="2" id="KW-1185">Reference proteome</keyword>
<protein>
    <submittedName>
        <fullName evidence="1">Uncharacterized protein</fullName>
    </submittedName>
</protein>